<feature type="transmembrane region" description="Helical" evidence="2">
    <location>
        <begin position="199"/>
        <end position="221"/>
    </location>
</feature>
<keyword evidence="4" id="KW-0808">Transferase</keyword>
<reference evidence="4 5" key="1">
    <citation type="submission" date="2021-05" db="EMBL/GenBank/DDBJ databases">
        <title>Fusibacter ferrireducens sp. nov., an anaerobic, sulfur- and Fe-reducing bacterium isolated from the mangrove sediment.</title>
        <authorList>
            <person name="Qiu D."/>
        </authorList>
    </citation>
    <scope>NUCLEOTIDE SEQUENCE [LARGE SCALE GENOMIC DNA]</scope>
    <source>
        <strain evidence="4 5">DSM 12116</strain>
    </source>
</reference>
<keyword evidence="2" id="KW-0812">Transmembrane</keyword>
<feature type="transmembrane region" description="Helical" evidence="2">
    <location>
        <begin position="270"/>
        <end position="289"/>
    </location>
</feature>
<dbReference type="Proteomes" id="UP000746471">
    <property type="component" value="Unassembled WGS sequence"/>
</dbReference>
<keyword evidence="2" id="KW-0472">Membrane</keyword>
<dbReference type="Gene3D" id="3.30.70.270">
    <property type="match status" value="1"/>
</dbReference>
<dbReference type="PROSITE" id="PS50887">
    <property type="entry name" value="GGDEF"/>
    <property type="match status" value="1"/>
</dbReference>
<feature type="coiled-coil region" evidence="1">
    <location>
        <begin position="416"/>
        <end position="477"/>
    </location>
</feature>
<dbReference type="EMBL" id="JAHBCL010000023">
    <property type="protein sequence ID" value="MBS7527653.1"/>
    <property type="molecule type" value="Genomic_DNA"/>
</dbReference>
<dbReference type="EC" id="2.7.7.65" evidence="4"/>
<feature type="transmembrane region" description="Helical" evidence="2">
    <location>
        <begin position="298"/>
        <end position="316"/>
    </location>
</feature>
<dbReference type="CDD" id="cd01949">
    <property type="entry name" value="GGDEF"/>
    <property type="match status" value="1"/>
</dbReference>
<comment type="caution">
    <text evidence="4">The sequence shown here is derived from an EMBL/GenBank/DDBJ whole genome shotgun (WGS) entry which is preliminary data.</text>
</comment>
<dbReference type="Pfam" id="PF00990">
    <property type="entry name" value="GGDEF"/>
    <property type="match status" value="1"/>
</dbReference>
<dbReference type="NCBIfam" id="TIGR00254">
    <property type="entry name" value="GGDEF"/>
    <property type="match status" value="1"/>
</dbReference>
<dbReference type="GO" id="GO:0052621">
    <property type="term" value="F:diguanylate cyclase activity"/>
    <property type="evidence" value="ECO:0007669"/>
    <property type="project" value="UniProtKB-EC"/>
</dbReference>
<name>A0ABS5PR58_9FIRM</name>
<dbReference type="RefSeq" id="WP_213237514.1">
    <property type="nucleotide sequence ID" value="NZ_JAHBCL010000023.1"/>
</dbReference>
<evidence type="ECO:0000256" key="2">
    <source>
        <dbReference type="SAM" id="Phobius"/>
    </source>
</evidence>
<protein>
    <submittedName>
        <fullName evidence="4">Diguanylate cyclase</fullName>
        <ecNumber evidence="4">2.7.7.65</ecNumber>
    </submittedName>
</protein>
<dbReference type="PANTHER" id="PTHR46663:SF2">
    <property type="entry name" value="GGDEF DOMAIN-CONTAINING PROTEIN"/>
    <property type="match status" value="1"/>
</dbReference>
<sequence>MKRIRIFTMLGLVVASIMIGFYYASIEHETYVVDGVIDVQKALTDETIIVLDGQWHFYWQALLTPSDFKEDRDKQAVSIRVPGTWGKQNDLDVHGYGTYRLILRNLDTAQRYGLIKKNIRMASKIYIDGELAMTDGMPATNWENEIMGNVPEVIYFKPKQSTAEIIIQVSNFKYYSGGIVESLQFGHLDTIVQMHRQSVIFEMAIFTALNVIGIVLSVLVISFKDFRKREPAGYLLPVAVVTFAIVNGTLSERLLMIFFGNLSTELLIRIEYIAISLLFISLFTVIHLLDAKLLSKNATLLLTGVYAILGVVMLFNTMTYPFIWTFISALTAIVLPIVLLSVVTRFLLDDHLNIDSGELVLVIVILFLSNVYNLDVLMFTLGYKKNMNLAMAAAAVYGLTWFVLIAVRVYKAHLTLQETEMTLQVTNDELEVHRNEILAAYEHLEIVVQERTQDLTKANAQLLIEIEQRQLNEAKIEKLAFYDQLTGIPNRRYFYDYIDKVIANALRYQSVFTLLFLDLDGFKWINDTFGHDNGDKMLQAVAERLQIMVRGGDFVARLGGDEFVMLINQTEDKVAVAHICDKILAGVAKPIEADGNSMTTGVSIGVASFPSDGKTRIMLVKRADQAMYQAKKNGKNQYAFATDDAE</sequence>
<evidence type="ECO:0000256" key="1">
    <source>
        <dbReference type="SAM" id="Coils"/>
    </source>
</evidence>
<keyword evidence="4" id="KW-0548">Nucleotidyltransferase</keyword>
<dbReference type="InterPro" id="IPR052163">
    <property type="entry name" value="DGC-Regulatory_Protein"/>
</dbReference>
<dbReference type="InterPro" id="IPR043128">
    <property type="entry name" value="Rev_trsase/Diguanyl_cyclase"/>
</dbReference>
<evidence type="ECO:0000259" key="3">
    <source>
        <dbReference type="PROSITE" id="PS50887"/>
    </source>
</evidence>
<keyword evidence="5" id="KW-1185">Reference proteome</keyword>
<dbReference type="InterPro" id="IPR029787">
    <property type="entry name" value="Nucleotide_cyclase"/>
</dbReference>
<proteinExistence type="predicted"/>
<organism evidence="4 5">
    <name type="scientific">Fusibacter paucivorans</name>
    <dbReference type="NCBI Taxonomy" id="76009"/>
    <lineage>
        <taxon>Bacteria</taxon>
        <taxon>Bacillati</taxon>
        <taxon>Bacillota</taxon>
        <taxon>Clostridia</taxon>
        <taxon>Eubacteriales</taxon>
        <taxon>Eubacteriales Family XII. Incertae Sedis</taxon>
        <taxon>Fusibacter</taxon>
    </lineage>
</organism>
<accession>A0ABS5PR58</accession>
<gene>
    <name evidence="4" type="ORF">KHM83_13285</name>
</gene>
<dbReference type="PANTHER" id="PTHR46663">
    <property type="entry name" value="DIGUANYLATE CYCLASE DGCT-RELATED"/>
    <property type="match status" value="1"/>
</dbReference>
<feature type="transmembrane region" description="Helical" evidence="2">
    <location>
        <begin position="322"/>
        <end position="347"/>
    </location>
</feature>
<dbReference type="InterPro" id="IPR008979">
    <property type="entry name" value="Galactose-bd-like_sf"/>
</dbReference>
<feature type="transmembrane region" description="Helical" evidence="2">
    <location>
        <begin position="233"/>
        <end position="250"/>
    </location>
</feature>
<dbReference type="InterPro" id="IPR000160">
    <property type="entry name" value="GGDEF_dom"/>
</dbReference>
<feature type="transmembrane region" description="Helical" evidence="2">
    <location>
        <begin position="7"/>
        <end position="24"/>
    </location>
</feature>
<dbReference type="SUPFAM" id="SSF49785">
    <property type="entry name" value="Galactose-binding domain-like"/>
    <property type="match status" value="1"/>
</dbReference>
<feature type="domain" description="GGDEF" evidence="3">
    <location>
        <begin position="510"/>
        <end position="643"/>
    </location>
</feature>
<evidence type="ECO:0000313" key="4">
    <source>
        <dbReference type="EMBL" id="MBS7527653.1"/>
    </source>
</evidence>
<keyword evidence="1" id="KW-0175">Coiled coil</keyword>
<dbReference type="SMART" id="SM00267">
    <property type="entry name" value="GGDEF"/>
    <property type="match status" value="1"/>
</dbReference>
<keyword evidence="2" id="KW-1133">Transmembrane helix</keyword>
<feature type="transmembrane region" description="Helical" evidence="2">
    <location>
        <begin position="389"/>
        <end position="410"/>
    </location>
</feature>
<dbReference type="SUPFAM" id="SSF55073">
    <property type="entry name" value="Nucleotide cyclase"/>
    <property type="match status" value="1"/>
</dbReference>
<dbReference type="Gene3D" id="2.60.120.260">
    <property type="entry name" value="Galactose-binding domain-like"/>
    <property type="match status" value="1"/>
</dbReference>
<evidence type="ECO:0000313" key="5">
    <source>
        <dbReference type="Proteomes" id="UP000746471"/>
    </source>
</evidence>
<feature type="transmembrane region" description="Helical" evidence="2">
    <location>
        <begin position="359"/>
        <end position="383"/>
    </location>
</feature>